<feature type="transmembrane region" description="Helical" evidence="1">
    <location>
        <begin position="137"/>
        <end position="163"/>
    </location>
</feature>
<evidence type="ECO:0000259" key="2">
    <source>
        <dbReference type="Pfam" id="PF06580"/>
    </source>
</evidence>
<gene>
    <name evidence="3" type="primary">yehU_3</name>
    <name evidence="3" type="ORF">ERS852461_01090</name>
    <name evidence="4" type="ORF">NXY30_23950</name>
</gene>
<feature type="transmembrane region" description="Helical" evidence="1">
    <location>
        <begin position="36"/>
        <end position="55"/>
    </location>
</feature>
<reference evidence="4" key="2">
    <citation type="submission" date="2022-08" db="EMBL/GenBank/DDBJ databases">
        <title>Genome Sequencing of Bacteroides fragilis Group Isolates with Nanopore Technology.</title>
        <authorList>
            <person name="Tisza M.J."/>
            <person name="Smith D."/>
            <person name="Dekker J.P."/>
        </authorList>
    </citation>
    <scope>NUCLEOTIDE SEQUENCE</scope>
    <source>
        <strain evidence="4">BFG-527</strain>
    </source>
</reference>
<evidence type="ECO:0000313" key="4">
    <source>
        <dbReference type="EMBL" id="UVQ74009.1"/>
    </source>
</evidence>
<dbReference type="InterPro" id="IPR036890">
    <property type="entry name" value="HATPase_C_sf"/>
</dbReference>
<dbReference type="EMBL" id="CZAE01000003">
    <property type="protein sequence ID" value="CUO76680.1"/>
    <property type="molecule type" value="Genomic_DNA"/>
</dbReference>
<feature type="transmembrane region" description="Helical" evidence="1">
    <location>
        <begin position="67"/>
        <end position="90"/>
    </location>
</feature>
<dbReference type="Pfam" id="PF06580">
    <property type="entry name" value="His_kinase"/>
    <property type="match status" value="1"/>
</dbReference>
<proteinExistence type="predicted"/>
<feature type="domain" description="Signal transduction histidine kinase internal region" evidence="2">
    <location>
        <begin position="183"/>
        <end position="258"/>
    </location>
</feature>
<dbReference type="Gene3D" id="3.30.565.10">
    <property type="entry name" value="Histidine kinase-like ATPase, C-terminal domain"/>
    <property type="match status" value="1"/>
</dbReference>
<name>A0A174HUG2_9BACE</name>
<keyword evidence="3" id="KW-0418">Kinase</keyword>
<dbReference type="Proteomes" id="UP001060104">
    <property type="component" value="Chromosome"/>
</dbReference>
<sequence>MIINIEDRSTVDRNPYDGTMDDRGVTAFLISSHYRIYRHILLQLVVLLITINVFWYEPLQTVSFWRRLGGCLAYFLSMDAVIYTNLHVLVPRFLLKNRLGSYVLAAIITNLVVITFLSVTQGLLFEVILPVRNPDGFATFINAFSGILTMGFVTAGSAAISLFTHWLRYNLRIDKLESTTLQSELKFLKNQINPHFLFNMLNNANVLIKRNPEEASKVLFKLEDLLRYQINDSSRERVSLASDIRFLNDYLNLEKIRRDHFQFTVEQEGDIDSIWIQPLLFIPFVENAVKHSFDSEHPSSVHLSFKVEENRLEFRCENSTLAVAVSNKVGGIGLANIQRRLGLLYPDRYELEQIENENRYIVILCITL</sequence>
<keyword evidence="6" id="KW-1185">Reference proteome</keyword>
<keyword evidence="1" id="KW-1133">Transmembrane helix</keyword>
<evidence type="ECO:0000313" key="6">
    <source>
        <dbReference type="Proteomes" id="UP001060104"/>
    </source>
</evidence>
<dbReference type="PANTHER" id="PTHR34220:SF7">
    <property type="entry name" value="SENSOR HISTIDINE KINASE YPDA"/>
    <property type="match status" value="1"/>
</dbReference>
<keyword evidence="1" id="KW-0472">Membrane</keyword>
<organism evidence="3 5">
    <name type="scientific">Bacteroides faecis</name>
    <dbReference type="NCBI Taxonomy" id="674529"/>
    <lineage>
        <taxon>Bacteria</taxon>
        <taxon>Pseudomonadati</taxon>
        <taxon>Bacteroidota</taxon>
        <taxon>Bacteroidia</taxon>
        <taxon>Bacteroidales</taxon>
        <taxon>Bacteroidaceae</taxon>
        <taxon>Bacteroides</taxon>
    </lineage>
</organism>
<reference evidence="3 5" key="1">
    <citation type="submission" date="2015-09" db="EMBL/GenBank/DDBJ databases">
        <authorList>
            <consortium name="Pathogen Informatics"/>
        </authorList>
    </citation>
    <scope>NUCLEOTIDE SEQUENCE [LARGE SCALE GENOMIC DNA]</scope>
    <source>
        <strain evidence="3 5">2789STDY5834846</strain>
    </source>
</reference>
<protein>
    <submittedName>
        <fullName evidence="3 4">Histidine kinase</fullName>
        <ecNumber evidence="3">2.7.13.3</ecNumber>
    </submittedName>
</protein>
<dbReference type="AlphaFoldDB" id="A0A174HUG2"/>
<dbReference type="InterPro" id="IPR050640">
    <property type="entry name" value="Bact_2-comp_sensor_kinase"/>
</dbReference>
<dbReference type="Proteomes" id="UP000095606">
    <property type="component" value="Unassembled WGS sequence"/>
</dbReference>
<evidence type="ECO:0000313" key="5">
    <source>
        <dbReference type="Proteomes" id="UP000095606"/>
    </source>
</evidence>
<dbReference type="EMBL" id="CP103141">
    <property type="protein sequence ID" value="UVQ74009.1"/>
    <property type="molecule type" value="Genomic_DNA"/>
</dbReference>
<evidence type="ECO:0000256" key="1">
    <source>
        <dbReference type="SAM" id="Phobius"/>
    </source>
</evidence>
<accession>A0A174HUG2</accession>
<accession>A0A3E5G910</accession>
<dbReference type="GO" id="GO:0016020">
    <property type="term" value="C:membrane"/>
    <property type="evidence" value="ECO:0007669"/>
    <property type="project" value="InterPro"/>
</dbReference>
<dbReference type="EC" id="2.7.13.3" evidence="3"/>
<dbReference type="InterPro" id="IPR010559">
    <property type="entry name" value="Sig_transdc_His_kin_internal"/>
</dbReference>
<evidence type="ECO:0000313" key="3">
    <source>
        <dbReference type="EMBL" id="CUO76680.1"/>
    </source>
</evidence>
<dbReference type="PANTHER" id="PTHR34220">
    <property type="entry name" value="SENSOR HISTIDINE KINASE YPDA"/>
    <property type="match status" value="1"/>
</dbReference>
<dbReference type="GO" id="GO:0000155">
    <property type="term" value="F:phosphorelay sensor kinase activity"/>
    <property type="evidence" value="ECO:0007669"/>
    <property type="project" value="InterPro"/>
</dbReference>
<keyword evidence="3" id="KW-0808">Transferase</keyword>
<feature type="transmembrane region" description="Helical" evidence="1">
    <location>
        <begin position="102"/>
        <end position="125"/>
    </location>
</feature>
<keyword evidence="1" id="KW-0812">Transmembrane</keyword>